<sequence>MADDATLQTTRTPDDTENGASPNGLTGAPEPNRGKPWYKRLSLTTWIFIALVLGVIAGVALQGAPEIADTYIKPFGTIFLNLIKMIVVPLVLFSIIAGVVSLEDVKKVGAIGGKTVLFYLITTAFAVTLGLIFANVMNVGAGYQLPSGELTYEATEPPSFIDTIVNIFPSNFFQPMADATMLQVIVIAVVFGFGMIAAGKKAKPVIDICNSLSDVCIAIMRGIILVAPFGVFGLICPVIANNGIEVLRPLLWLIVVAYLAMICQIVLVYSGIIKAFARMSPLKFLKGEMPVMGFAFASASSVGTLPINMECTEKMGVSKEVTSFVLPLGATINMDGTAIYQGVCAIFIAQVFGIDLTLGQQFTIVMTAVLASIGTAGVPGSGMIMLAMVLQSVGLPVEGVALVAGVDRILDMMRTTVNVTGDAAVATCVDAMQKRLAARRAKKAAKAA</sequence>
<dbReference type="EMBL" id="WSRR01000016">
    <property type="protein sequence ID" value="MVX61232.1"/>
    <property type="molecule type" value="Genomic_DNA"/>
</dbReference>
<dbReference type="PROSITE" id="PS00714">
    <property type="entry name" value="NA_DICARBOXYL_SYMP_2"/>
    <property type="match status" value="1"/>
</dbReference>
<evidence type="ECO:0000256" key="5">
    <source>
        <dbReference type="ARBA" id="ARBA00022847"/>
    </source>
</evidence>
<feature type="transmembrane region" description="Helical" evidence="9">
    <location>
        <begin position="338"/>
        <end position="358"/>
    </location>
</feature>
<evidence type="ECO:0000256" key="2">
    <source>
        <dbReference type="ARBA" id="ARBA00022448"/>
    </source>
</evidence>
<evidence type="ECO:0000256" key="4">
    <source>
        <dbReference type="ARBA" id="ARBA00022692"/>
    </source>
</evidence>
<dbReference type="Gene3D" id="1.10.3860.10">
    <property type="entry name" value="Sodium:dicarboxylate symporter"/>
    <property type="match status" value="1"/>
</dbReference>
<accession>A0A6N8JNR3</accession>
<keyword evidence="6 9" id="KW-1133">Transmembrane helix</keyword>
<dbReference type="GO" id="GO:0015293">
    <property type="term" value="F:symporter activity"/>
    <property type="evidence" value="ECO:0007669"/>
    <property type="project" value="UniProtKB-KW"/>
</dbReference>
<feature type="transmembrane region" description="Helical" evidence="9">
    <location>
        <begin position="218"/>
        <end position="240"/>
    </location>
</feature>
<dbReference type="PANTHER" id="PTHR42865:SF7">
    <property type="entry name" value="PROTON_GLUTAMATE-ASPARTATE SYMPORTER"/>
    <property type="match status" value="1"/>
</dbReference>
<keyword evidence="5" id="KW-0769">Symport</keyword>
<dbReference type="OrthoDB" id="9766690at2"/>
<evidence type="ECO:0000256" key="9">
    <source>
        <dbReference type="SAM" id="Phobius"/>
    </source>
</evidence>
<proteinExistence type="predicted"/>
<dbReference type="PRINTS" id="PR00173">
    <property type="entry name" value="EDTRNSPORT"/>
</dbReference>
<evidence type="ECO:0000256" key="6">
    <source>
        <dbReference type="ARBA" id="ARBA00022989"/>
    </source>
</evidence>
<dbReference type="GO" id="GO:0006835">
    <property type="term" value="P:dicarboxylic acid transport"/>
    <property type="evidence" value="ECO:0007669"/>
    <property type="project" value="TreeGrafter"/>
</dbReference>
<comment type="caution">
    <text evidence="10">The sequence shown here is derived from an EMBL/GenBank/DDBJ whole genome shotgun (WGS) entry which is preliminary data.</text>
</comment>
<dbReference type="SUPFAM" id="SSF118215">
    <property type="entry name" value="Proton glutamate symport protein"/>
    <property type="match status" value="1"/>
</dbReference>
<dbReference type="InterPro" id="IPR018107">
    <property type="entry name" value="Na-dicarboxylate_symporter_CS"/>
</dbReference>
<keyword evidence="7 9" id="KW-0472">Membrane</keyword>
<dbReference type="InterPro" id="IPR001991">
    <property type="entry name" value="Na-dicarboxylate_symporter"/>
</dbReference>
<dbReference type="AlphaFoldDB" id="A0A6N8JNR3"/>
<dbReference type="Proteomes" id="UP000463388">
    <property type="component" value="Unassembled WGS sequence"/>
</dbReference>
<feature type="transmembrane region" description="Helical" evidence="9">
    <location>
        <begin position="117"/>
        <end position="137"/>
    </location>
</feature>
<evidence type="ECO:0000313" key="10">
    <source>
        <dbReference type="EMBL" id="MVX61232.1"/>
    </source>
</evidence>
<feature type="transmembrane region" description="Helical" evidence="9">
    <location>
        <begin position="43"/>
        <end position="62"/>
    </location>
</feature>
<dbReference type="RefSeq" id="WP_160346288.1">
    <property type="nucleotide sequence ID" value="NZ_WSRR01000016.1"/>
</dbReference>
<evidence type="ECO:0000256" key="8">
    <source>
        <dbReference type="SAM" id="MobiDB-lite"/>
    </source>
</evidence>
<keyword evidence="4 9" id="KW-0812">Transmembrane</keyword>
<dbReference type="FunFam" id="1.10.3860.10:FF:000001">
    <property type="entry name" value="C4-dicarboxylate transport protein"/>
    <property type="match status" value="1"/>
</dbReference>
<feature type="transmembrane region" description="Helical" evidence="9">
    <location>
        <begin position="179"/>
        <end position="198"/>
    </location>
</feature>
<comment type="subcellular location">
    <subcellularLocation>
        <location evidence="1">Cell membrane</location>
        <topology evidence="1">Multi-pass membrane protein</topology>
    </subcellularLocation>
</comment>
<protein>
    <submittedName>
        <fullName evidence="10">Cation:dicarboxylase symporter family transporter</fullName>
    </submittedName>
</protein>
<evidence type="ECO:0000313" key="11">
    <source>
        <dbReference type="Proteomes" id="UP000463388"/>
    </source>
</evidence>
<evidence type="ECO:0000256" key="7">
    <source>
        <dbReference type="ARBA" id="ARBA00023136"/>
    </source>
</evidence>
<evidence type="ECO:0000256" key="3">
    <source>
        <dbReference type="ARBA" id="ARBA00022475"/>
    </source>
</evidence>
<feature type="transmembrane region" description="Helical" evidence="9">
    <location>
        <begin position="252"/>
        <end position="277"/>
    </location>
</feature>
<feature type="transmembrane region" description="Helical" evidence="9">
    <location>
        <begin position="82"/>
        <end position="105"/>
    </location>
</feature>
<name>A0A6N8JNR3_9ACTN</name>
<feature type="region of interest" description="Disordered" evidence="8">
    <location>
        <begin position="1"/>
        <end position="32"/>
    </location>
</feature>
<dbReference type="GO" id="GO:0005886">
    <property type="term" value="C:plasma membrane"/>
    <property type="evidence" value="ECO:0007669"/>
    <property type="project" value="UniProtKB-SubCell"/>
</dbReference>
<dbReference type="InterPro" id="IPR036458">
    <property type="entry name" value="Na:dicarbo_symporter_sf"/>
</dbReference>
<gene>
    <name evidence="10" type="ORF">GKZ27_07170</name>
</gene>
<keyword evidence="3" id="KW-1003">Cell membrane</keyword>
<keyword evidence="2" id="KW-0813">Transport</keyword>
<evidence type="ECO:0000256" key="1">
    <source>
        <dbReference type="ARBA" id="ARBA00004651"/>
    </source>
</evidence>
<dbReference type="PANTHER" id="PTHR42865">
    <property type="entry name" value="PROTON/GLUTAMATE-ASPARTATE SYMPORTER"/>
    <property type="match status" value="1"/>
</dbReference>
<dbReference type="Pfam" id="PF00375">
    <property type="entry name" value="SDF"/>
    <property type="match status" value="1"/>
</dbReference>
<reference evidence="10 11" key="1">
    <citation type="submission" date="2019-12" db="EMBL/GenBank/DDBJ databases">
        <title>Microbes associate with the intestines of laboratory mice.</title>
        <authorList>
            <person name="Navarre W."/>
            <person name="Wong E."/>
        </authorList>
    </citation>
    <scope>NUCLEOTIDE SEQUENCE [LARGE SCALE GENOMIC DNA]</scope>
    <source>
        <strain evidence="10 11">NM66_B29</strain>
    </source>
</reference>
<feature type="compositionally biased region" description="Polar residues" evidence="8">
    <location>
        <begin position="1"/>
        <end position="11"/>
    </location>
</feature>
<keyword evidence="11" id="KW-1185">Reference proteome</keyword>
<organism evidence="10 11">
    <name type="scientific">Adlercreutzia mucosicola</name>
    <dbReference type="NCBI Taxonomy" id="580026"/>
    <lineage>
        <taxon>Bacteria</taxon>
        <taxon>Bacillati</taxon>
        <taxon>Actinomycetota</taxon>
        <taxon>Coriobacteriia</taxon>
        <taxon>Eggerthellales</taxon>
        <taxon>Eggerthellaceae</taxon>
        <taxon>Adlercreutzia</taxon>
    </lineage>
</organism>